<evidence type="ECO:0000256" key="1">
    <source>
        <dbReference type="ARBA" id="ARBA00004651"/>
    </source>
</evidence>
<evidence type="ECO:0000313" key="9">
    <source>
        <dbReference type="EMBL" id="QIB34810.1"/>
    </source>
</evidence>
<sequence>MIEPPVAAPSPIAATSPSSATALTGPTGLIVRLIALISHIPDDAISLIARLSIAGVFWRSGQTKVEGWHLNDTAIYLFQNEYKLPLVDPVIAAHLAAFAEHLFPVLLVLGLASRFAALALLGMTLVIEIFVYPDAWPTHGTWAACLLIILARGPGVVSLDHYIARKFVPGR</sequence>
<dbReference type="InterPro" id="IPR032808">
    <property type="entry name" value="DoxX"/>
</dbReference>
<evidence type="ECO:0000256" key="5">
    <source>
        <dbReference type="ARBA" id="ARBA00022989"/>
    </source>
</evidence>
<keyword evidence="6 8" id="KW-0472">Membrane</keyword>
<dbReference type="Pfam" id="PF07681">
    <property type="entry name" value="DoxX"/>
    <property type="match status" value="1"/>
</dbReference>
<dbReference type="Proteomes" id="UP000464751">
    <property type="component" value="Chromosome"/>
</dbReference>
<reference evidence="9 10" key="1">
    <citation type="submission" date="2020-02" db="EMBL/GenBank/DDBJ databases">
        <authorList>
            <person name="Li G."/>
        </authorList>
    </citation>
    <scope>NUCLEOTIDE SEQUENCE [LARGE SCALE GENOMIC DNA]</scope>
    <source>
        <strain evidence="9 10">DSM 102029</strain>
    </source>
</reference>
<dbReference type="AlphaFoldDB" id="A0A6P1YPH2"/>
<organism evidence="9 10">
    <name type="scientific">Ancylobacter pratisalsi</name>
    <dbReference type="NCBI Taxonomy" id="1745854"/>
    <lineage>
        <taxon>Bacteria</taxon>
        <taxon>Pseudomonadati</taxon>
        <taxon>Pseudomonadota</taxon>
        <taxon>Alphaproteobacteria</taxon>
        <taxon>Hyphomicrobiales</taxon>
        <taxon>Xanthobacteraceae</taxon>
        <taxon>Ancylobacter</taxon>
    </lineage>
</organism>
<evidence type="ECO:0000256" key="6">
    <source>
        <dbReference type="ARBA" id="ARBA00023136"/>
    </source>
</evidence>
<protein>
    <submittedName>
        <fullName evidence="9">DoxX family protein</fullName>
    </submittedName>
</protein>
<proteinExistence type="inferred from homology"/>
<evidence type="ECO:0000256" key="7">
    <source>
        <dbReference type="SAM" id="MobiDB-lite"/>
    </source>
</evidence>
<keyword evidence="10" id="KW-1185">Reference proteome</keyword>
<feature type="transmembrane region" description="Helical" evidence="8">
    <location>
        <begin position="139"/>
        <end position="163"/>
    </location>
</feature>
<accession>A0A6P1YPH2</accession>
<dbReference type="GO" id="GO:0005886">
    <property type="term" value="C:plasma membrane"/>
    <property type="evidence" value="ECO:0007669"/>
    <property type="project" value="UniProtKB-SubCell"/>
</dbReference>
<dbReference type="EMBL" id="CP048630">
    <property type="protein sequence ID" value="QIB34810.1"/>
    <property type="molecule type" value="Genomic_DNA"/>
</dbReference>
<gene>
    <name evidence="9" type="ORF">G3A50_14650</name>
</gene>
<evidence type="ECO:0000256" key="2">
    <source>
        <dbReference type="ARBA" id="ARBA00006679"/>
    </source>
</evidence>
<comment type="similarity">
    <text evidence="2">Belongs to the DoxX family.</text>
</comment>
<name>A0A6P1YPH2_9HYPH</name>
<evidence type="ECO:0000256" key="4">
    <source>
        <dbReference type="ARBA" id="ARBA00022692"/>
    </source>
</evidence>
<feature type="transmembrane region" description="Helical" evidence="8">
    <location>
        <begin position="115"/>
        <end position="133"/>
    </location>
</feature>
<keyword evidence="5 8" id="KW-1133">Transmembrane helix</keyword>
<keyword evidence="4 8" id="KW-0812">Transmembrane</keyword>
<dbReference type="PANTHER" id="PTHR33452:SF1">
    <property type="entry name" value="INNER MEMBRANE PROTEIN YPHA-RELATED"/>
    <property type="match status" value="1"/>
</dbReference>
<evidence type="ECO:0000256" key="8">
    <source>
        <dbReference type="SAM" id="Phobius"/>
    </source>
</evidence>
<dbReference type="PANTHER" id="PTHR33452">
    <property type="entry name" value="OXIDOREDUCTASE CATD-RELATED"/>
    <property type="match status" value="1"/>
</dbReference>
<dbReference type="RefSeq" id="WP_163075955.1">
    <property type="nucleotide sequence ID" value="NZ_CP048630.1"/>
</dbReference>
<keyword evidence="3" id="KW-1003">Cell membrane</keyword>
<evidence type="ECO:0000256" key="3">
    <source>
        <dbReference type="ARBA" id="ARBA00022475"/>
    </source>
</evidence>
<feature type="compositionally biased region" description="Low complexity" evidence="7">
    <location>
        <begin position="9"/>
        <end position="20"/>
    </location>
</feature>
<dbReference type="KEGG" id="apra:G3A50_14650"/>
<feature type="region of interest" description="Disordered" evidence="7">
    <location>
        <begin position="1"/>
        <end position="20"/>
    </location>
</feature>
<dbReference type="InterPro" id="IPR051907">
    <property type="entry name" value="DoxX-like_oxidoreductase"/>
</dbReference>
<evidence type="ECO:0000313" key="10">
    <source>
        <dbReference type="Proteomes" id="UP000464751"/>
    </source>
</evidence>
<comment type="subcellular location">
    <subcellularLocation>
        <location evidence="1">Cell membrane</location>
        <topology evidence="1">Multi-pass membrane protein</topology>
    </subcellularLocation>
</comment>